<dbReference type="Pfam" id="PF05728">
    <property type="entry name" value="UPF0227"/>
    <property type="match status" value="1"/>
</dbReference>
<dbReference type="Gene3D" id="3.40.50.1820">
    <property type="entry name" value="alpha/beta hydrolase"/>
    <property type="match status" value="1"/>
</dbReference>
<reference evidence="1" key="1">
    <citation type="journal article" date="2014" name="Int. J. Syst. Evol. Microbiol.">
        <title>Complete genome sequence of Corynebacterium casei LMG S-19264T (=DSM 44701T), isolated from a smear-ripened cheese.</title>
        <authorList>
            <consortium name="US DOE Joint Genome Institute (JGI-PGF)"/>
            <person name="Walter F."/>
            <person name="Albersmeier A."/>
            <person name="Kalinowski J."/>
            <person name="Ruckert C."/>
        </authorList>
    </citation>
    <scope>NUCLEOTIDE SEQUENCE</scope>
    <source>
        <strain evidence="1">JCM 30804</strain>
    </source>
</reference>
<proteinExistence type="predicted"/>
<dbReference type="AlphaFoldDB" id="A0A917NAI5"/>
<dbReference type="EMBL" id="BMPZ01000003">
    <property type="protein sequence ID" value="GGI78027.1"/>
    <property type="molecule type" value="Genomic_DNA"/>
</dbReference>
<keyword evidence="2" id="KW-1185">Reference proteome</keyword>
<comment type="caution">
    <text evidence="1">The sequence shown here is derived from an EMBL/GenBank/DDBJ whole genome shotgun (WGS) entry which is preliminary data.</text>
</comment>
<dbReference type="PANTHER" id="PTHR35602:SF3">
    <property type="entry name" value="ESTERASE YQIA"/>
    <property type="match status" value="1"/>
</dbReference>
<reference evidence="1" key="2">
    <citation type="submission" date="2020-09" db="EMBL/GenBank/DDBJ databases">
        <authorList>
            <person name="Sun Q."/>
            <person name="Ohkuma M."/>
        </authorList>
    </citation>
    <scope>NUCLEOTIDE SEQUENCE</scope>
    <source>
        <strain evidence="1">JCM 30804</strain>
    </source>
</reference>
<evidence type="ECO:0000313" key="1">
    <source>
        <dbReference type="EMBL" id="GGI78027.1"/>
    </source>
</evidence>
<gene>
    <name evidence="1" type="ORF">GCM10009332_14300</name>
</gene>
<organism evidence="1 2">
    <name type="scientific">Shewanella gelidii</name>
    <dbReference type="NCBI Taxonomy" id="1642821"/>
    <lineage>
        <taxon>Bacteria</taxon>
        <taxon>Pseudomonadati</taxon>
        <taxon>Pseudomonadota</taxon>
        <taxon>Gammaproteobacteria</taxon>
        <taxon>Alteromonadales</taxon>
        <taxon>Shewanellaceae</taxon>
        <taxon>Shewanella</taxon>
    </lineage>
</organism>
<accession>A0A917NAI5</accession>
<dbReference type="InterPro" id="IPR029058">
    <property type="entry name" value="AB_hydrolase_fold"/>
</dbReference>
<evidence type="ECO:0000313" key="2">
    <source>
        <dbReference type="Proteomes" id="UP000613743"/>
    </source>
</evidence>
<dbReference type="InterPro" id="IPR008886">
    <property type="entry name" value="UPF0227/Esterase_YqiA"/>
</dbReference>
<dbReference type="PANTHER" id="PTHR35602">
    <property type="entry name" value="ESTERASE YQIA-RELATED"/>
    <property type="match status" value="1"/>
</dbReference>
<dbReference type="Proteomes" id="UP000613743">
    <property type="component" value="Unassembled WGS sequence"/>
</dbReference>
<name>A0A917NAI5_9GAMM</name>
<dbReference type="SUPFAM" id="SSF53474">
    <property type="entry name" value="alpha/beta-Hydrolases"/>
    <property type="match status" value="1"/>
</dbReference>
<protein>
    <submittedName>
        <fullName evidence="1">Uncharacterized protein</fullName>
    </submittedName>
</protein>
<sequence>MYLYLHGLGSGGQSSTVTGLKQAGLEVTSVDYQPEFYSQSIQALTDLIMQQPITGVLGTSMGGYYALKLSELTGLRAVAVNVCFEPAKHLQKYLHQPAMNYVTQQPIRIDQAMLDDFAPINPALTPLPTIVIGEQDDLIPAAYQKQFCQNSQWPFITTDWGHRVSNKAKFAEIIRSTRSQG</sequence>
<dbReference type="RefSeq" id="WP_188919344.1">
    <property type="nucleotide sequence ID" value="NZ_BMPZ01000003.1"/>
</dbReference>